<sequence>MKTRLHLDVFSTDLGSTPSELLVIDTLHCSREQREGGEERRRRGEKEARGEKSSCSEVVSLKMPMSRERPQRQEAGPPDMKHRKAEKNREPFEEDNQGICVYAPEIRTRAEGGGRNYNVINL</sequence>
<evidence type="ECO:0000313" key="2">
    <source>
        <dbReference type="EMBL" id="TNN32710.1"/>
    </source>
</evidence>
<feature type="compositionally biased region" description="Basic and acidic residues" evidence="1">
    <location>
        <begin position="31"/>
        <end position="54"/>
    </location>
</feature>
<keyword evidence="3" id="KW-1185">Reference proteome</keyword>
<gene>
    <name evidence="2" type="ORF">EYF80_057127</name>
</gene>
<accession>A0A4Z2EVN5</accession>
<organism evidence="2 3">
    <name type="scientific">Liparis tanakae</name>
    <name type="common">Tanaka's snailfish</name>
    <dbReference type="NCBI Taxonomy" id="230148"/>
    <lineage>
        <taxon>Eukaryota</taxon>
        <taxon>Metazoa</taxon>
        <taxon>Chordata</taxon>
        <taxon>Craniata</taxon>
        <taxon>Vertebrata</taxon>
        <taxon>Euteleostomi</taxon>
        <taxon>Actinopterygii</taxon>
        <taxon>Neopterygii</taxon>
        <taxon>Teleostei</taxon>
        <taxon>Neoteleostei</taxon>
        <taxon>Acanthomorphata</taxon>
        <taxon>Eupercaria</taxon>
        <taxon>Perciformes</taxon>
        <taxon>Cottioidei</taxon>
        <taxon>Cottales</taxon>
        <taxon>Liparidae</taxon>
        <taxon>Liparis</taxon>
    </lineage>
</organism>
<dbReference type="AlphaFoldDB" id="A0A4Z2EVN5"/>
<proteinExistence type="predicted"/>
<name>A0A4Z2EVN5_9TELE</name>
<comment type="caution">
    <text evidence="2">The sequence shown here is derived from an EMBL/GenBank/DDBJ whole genome shotgun (WGS) entry which is preliminary data.</text>
</comment>
<dbReference type="Proteomes" id="UP000314294">
    <property type="component" value="Unassembled WGS sequence"/>
</dbReference>
<dbReference type="EMBL" id="SRLO01002534">
    <property type="protein sequence ID" value="TNN32710.1"/>
    <property type="molecule type" value="Genomic_DNA"/>
</dbReference>
<protein>
    <submittedName>
        <fullName evidence="2">Uncharacterized protein</fullName>
    </submittedName>
</protein>
<evidence type="ECO:0000256" key="1">
    <source>
        <dbReference type="SAM" id="MobiDB-lite"/>
    </source>
</evidence>
<evidence type="ECO:0000313" key="3">
    <source>
        <dbReference type="Proteomes" id="UP000314294"/>
    </source>
</evidence>
<reference evidence="2 3" key="1">
    <citation type="submission" date="2019-03" db="EMBL/GenBank/DDBJ databases">
        <title>First draft genome of Liparis tanakae, snailfish: a comprehensive survey of snailfish specific genes.</title>
        <authorList>
            <person name="Kim W."/>
            <person name="Song I."/>
            <person name="Jeong J.-H."/>
            <person name="Kim D."/>
            <person name="Kim S."/>
            <person name="Ryu S."/>
            <person name="Song J.Y."/>
            <person name="Lee S.K."/>
        </authorList>
    </citation>
    <scope>NUCLEOTIDE SEQUENCE [LARGE SCALE GENOMIC DNA]</scope>
    <source>
        <tissue evidence="2">Muscle</tissue>
    </source>
</reference>
<feature type="region of interest" description="Disordered" evidence="1">
    <location>
        <begin position="31"/>
        <end position="96"/>
    </location>
</feature>